<dbReference type="InterPro" id="IPR020904">
    <property type="entry name" value="Sc_DH/Rdtase_CS"/>
</dbReference>
<dbReference type="PRINTS" id="PR00081">
    <property type="entry name" value="GDHRDH"/>
</dbReference>
<keyword evidence="4" id="KW-1185">Reference proteome</keyword>
<dbReference type="Proteomes" id="UP001212841">
    <property type="component" value="Unassembled WGS sequence"/>
</dbReference>
<protein>
    <submittedName>
        <fullName evidence="3">3-dehydrosphinganine reductase</fullName>
    </submittedName>
</protein>
<name>A0AAD5SKG8_9FUNG</name>
<feature type="transmembrane region" description="Helical" evidence="2">
    <location>
        <begin position="339"/>
        <end position="359"/>
    </location>
</feature>
<feature type="transmembrane region" description="Helical" evidence="2">
    <location>
        <begin position="220"/>
        <end position="238"/>
    </location>
</feature>
<dbReference type="GO" id="GO:0047560">
    <property type="term" value="F:3-dehydrosphinganine reductase activity"/>
    <property type="evidence" value="ECO:0007669"/>
    <property type="project" value="TreeGrafter"/>
</dbReference>
<feature type="transmembrane region" description="Helical" evidence="2">
    <location>
        <begin position="16"/>
        <end position="42"/>
    </location>
</feature>
<organism evidence="3 4">
    <name type="scientific">Rhizophlyctis rosea</name>
    <dbReference type="NCBI Taxonomy" id="64517"/>
    <lineage>
        <taxon>Eukaryota</taxon>
        <taxon>Fungi</taxon>
        <taxon>Fungi incertae sedis</taxon>
        <taxon>Chytridiomycota</taxon>
        <taxon>Chytridiomycota incertae sedis</taxon>
        <taxon>Chytridiomycetes</taxon>
        <taxon>Rhizophlyctidales</taxon>
        <taxon>Rhizophlyctidaceae</taxon>
        <taxon>Rhizophlyctis</taxon>
    </lineage>
</organism>
<sequence>MGFNLGTAFSSHPAELVVFALIVVLAVPVVGLIWVLASWYLAARLNPANLREAVAGRHILVTGASKGLGKAIAIELAKSGASVTLFARGQAALDQAVSEVRSAVLKDEQIIQGFSVDLSDYDSVAKAVASLRDHKSGLPYWVIANAGAAQPGFLADQLPTKEQPSAVQTQINSNYYTATNIVMAVLAACKASAPAAANGESGPLKIGLTHEQSKQLPAKFIFVSSAMSVLAFIGYSSYAASKHALRGFVDAIRTELMPYSVDVHQYLPANMATAGFEEEEKLKPKITAQIEGAGNMQAPEVAAKWLLAGVVNGRYCIANDAIVELARVSVNGAGPRPNFLAEVAATPLLALIFTSWSMIMRGEILTYFKKKSD</sequence>
<keyword evidence="2" id="KW-0812">Transmembrane</keyword>
<dbReference type="PROSITE" id="PS00061">
    <property type="entry name" value="ADH_SHORT"/>
    <property type="match status" value="1"/>
</dbReference>
<keyword evidence="2" id="KW-1133">Transmembrane helix</keyword>
<dbReference type="Pfam" id="PF00106">
    <property type="entry name" value="adh_short"/>
    <property type="match status" value="2"/>
</dbReference>
<accession>A0AAD5SKG8</accession>
<gene>
    <name evidence="3" type="primary">TSC10</name>
    <name evidence="3" type="ORF">HK097_004011</name>
</gene>
<dbReference type="GO" id="GO:0006666">
    <property type="term" value="P:3-keto-sphinganine metabolic process"/>
    <property type="evidence" value="ECO:0007669"/>
    <property type="project" value="TreeGrafter"/>
</dbReference>
<proteinExistence type="predicted"/>
<dbReference type="InterPro" id="IPR036291">
    <property type="entry name" value="NAD(P)-bd_dom_sf"/>
</dbReference>
<dbReference type="SUPFAM" id="SSF51735">
    <property type="entry name" value="NAD(P)-binding Rossmann-fold domains"/>
    <property type="match status" value="1"/>
</dbReference>
<keyword evidence="1" id="KW-0521">NADP</keyword>
<dbReference type="GO" id="GO:0030148">
    <property type="term" value="P:sphingolipid biosynthetic process"/>
    <property type="evidence" value="ECO:0007669"/>
    <property type="project" value="TreeGrafter"/>
</dbReference>
<evidence type="ECO:0000313" key="3">
    <source>
        <dbReference type="EMBL" id="KAJ3057491.1"/>
    </source>
</evidence>
<comment type="caution">
    <text evidence="3">The sequence shown here is derived from an EMBL/GenBank/DDBJ whole genome shotgun (WGS) entry which is preliminary data.</text>
</comment>
<reference evidence="3" key="1">
    <citation type="submission" date="2020-05" db="EMBL/GenBank/DDBJ databases">
        <title>Phylogenomic resolution of chytrid fungi.</title>
        <authorList>
            <person name="Stajich J.E."/>
            <person name="Amses K."/>
            <person name="Simmons R."/>
            <person name="Seto K."/>
            <person name="Myers J."/>
            <person name="Bonds A."/>
            <person name="Quandt C.A."/>
            <person name="Barry K."/>
            <person name="Liu P."/>
            <person name="Grigoriev I."/>
            <person name="Longcore J.E."/>
            <person name="James T.Y."/>
        </authorList>
    </citation>
    <scope>NUCLEOTIDE SEQUENCE</scope>
    <source>
        <strain evidence="3">JEL0318</strain>
    </source>
</reference>
<evidence type="ECO:0000256" key="1">
    <source>
        <dbReference type="ARBA" id="ARBA00022857"/>
    </source>
</evidence>
<evidence type="ECO:0000313" key="4">
    <source>
        <dbReference type="Proteomes" id="UP001212841"/>
    </source>
</evidence>
<evidence type="ECO:0000256" key="2">
    <source>
        <dbReference type="SAM" id="Phobius"/>
    </source>
</evidence>
<keyword evidence="2" id="KW-0472">Membrane</keyword>
<dbReference type="PANTHER" id="PTHR43550:SF3">
    <property type="entry name" value="3-KETODIHYDROSPHINGOSINE REDUCTASE"/>
    <property type="match status" value="1"/>
</dbReference>
<dbReference type="Gene3D" id="3.40.50.720">
    <property type="entry name" value="NAD(P)-binding Rossmann-like Domain"/>
    <property type="match status" value="1"/>
</dbReference>
<dbReference type="InterPro" id="IPR002347">
    <property type="entry name" value="SDR_fam"/>
</dbReference>
<dbReference type="EMBL" id="JADGJD010000002">
    <property type="protein sequence ID" value="KAJ3057491.1"/>
    <property type="molecule type" value="Genomic_DNA"/>
</dbReference>
<dbReference type="AlphaFoldDB" id="A0AAD5SKG8"/>
<dbReference type="PANTHER" id="PTHR43550">
    <property type="entry name" value="3-KETODIHYDROSPHINGOSINE REDUCTASE"/>
    <property type="match status" value="1"/>
</dbReference>
<dbReference type="GO" id="GO:0005789">
    <property type="term" value="C:endoplasmic reticulum membrane"/>
    <property type="evidence" value="ECO:0007669"/>
    <property type="project" value="TreeGrafter"/>
</dbReference>